<comment type="subcellular location">
    <subcellularLocation>
        <location evidence="3">Endoplasmic reticulum membrane</location>
        <topology evidence="3">Peripheral membrane protein</topology>
    </subcellularLocation>
    <subcellularLocation>
        <location evidence="2">Microsome membrane</location>
        <topology evidence="2">Peripheral membrane protein</topology>
    </subcellularLocation>
</comment>
<dbReference type="AlphaFoldDB" id="A0AAW1IBN8"/>
<dbReference type="PANTHER" id="PTHR24292:SF100">
    <property type="entry name" value="CYTOCHROME P450 6A16, ISOFORM B-RELATED"/>
    <property type="match status" value="1"/>
</dbReference>
<dbReference type="Pfam" id="PF00067">
    <property type="entry name" value="p450"/>
    <property type="match status" value="1"/>
</dbReference>
<evidence type="ECO:0000313" key="16">
    <source>
        <dbReference type="EMBL" id="KAK9686600.1"/>
    </source>
</evidence>
<keyword evidence="11 14" id="KW-0503">Monooxygenase</keyword>
<keyword evidence="6 13" id="KW-0479">Metal-binding</keyword>
<evidence type="ECO:0000256" key="8">
    <source>
        <dbReference type="ARBA" id="ARBA00022848"/>
    </source>
</evidence>
<dbReference type="PRINTS" id="PR00385">
    <property type="entry name" value="P450"/>
</dbReference>
<evidence type="ECO:0000256" key="11">
    <source>
        <dbReference type="ARBA" id="ARBA00023033"/>
    </source>
</evidence>
<dbReference type="InterPro" id="IPR036396">
    <property type="entry name" value="Cyt_P450_sf"/>
</dbReference>
<keyword evidence="10 13" id="KW-0408">Iron</keyword>
<name>A0AAW1IBN8_POPJA</name>
<evidence type="ECO:0000256" key="7">
    <source>
        <dbReference type="ARBA" id="ARBA00022824"/>
    </source>
</evidence>
<evidence type="ECO:0000256" key="6">
    <source>
        <dbReference type="ARBA" id="ARBA00022723"/>
    </source>
</evidence>
<evidence type="ECO:0000256" key="4">
    <source>
        <dbReference type="ARBA" id="ARBA00010617"/>
    </source>
</evidence>
<evidence type="ECO:0000256" key="2">
    <source>
        <dbReference type="ARBA" id="ARBA00004174"/>
    </source>
</evidence>
<evidence type="ECO:0000256" key="15">
    <source>
        <dbReference type="SAM" id="Phobius"/>
    </source>
</evidence>
<dbReference type="EMBL" id="JASPKY010000696">
    <property type="protein sequence ID" value="KAK9686600.1"/>
    <property type="molecule type" value="Genomic_DNA"/>
</dbReference>
<dbReference type="InterPro" id="IPR050476">
    <property type="entry name" value="Insect_CytP450_Detox"/>
</dbReference>
<organism evidence="16 17">
    <name type="scientific">Popillia japonica</name>
    <name type="common">Japanese beetle</name>
    <dbReference type="NCBI Taxonomy" id="7064"/>
    <lineage>
        <taxon>Eukaryota</taxon>
        <taxon>Metazoa</taxon>
        <taxon>Ecdysozoa</taxon>
        <taxon>Arthropoda</taxon>
        <taxon>Hexapoda</taxon>
        <taxon>Insecta</taxon>
        <taxon>Pterygota</taxon>
        <taxon>Neoptera</taxon>
        <taxon>Endopterygota</taxon>
        <taxon>Coleoptera</taxon>
        <taxon>Polyphaga</taxon>
        <taxon>Scarabaeiformia</taxon>
        <taxon>Scarabaeidae</taxon>
        <taxon>Rutelinae</taxon>
        <taxon>Popillia</taxon>
    </lineage>
</organism>
<keyword evidence="15" id="KW-0812">Transmembrane</keyword>
<comment type="cofactor">
    <cofactor evidence="1 13">
        <name>heme</name>
        <dbReference type="ChEBI" id="CHEBI:30413"/>
    </cofactor>
</comment>
<evidence type="ECO:0000256" key="10">
    <source>
        <dbReference type="ARBA" id="ARBA00023004"/>
    </source>
</evidence>
<accession>A0AAW1IBN8</accession>
<sequence>MSFVTTVVQTVMWCCKRMKHSLTWSDRMESQITWIITTLAISISLVFMFMKRSFSYWKRRNVPYLTPTIPFGNLENPITSNKPQFLYVREFYEKFKKMRVQYGGVYIYTSPMFLTIDPKYNKEILIRNFQYFHARGFYSTKHQPVSENLFTKDGDKWSILRTKFTPMFTPSKLKGMFDLMIEATKPMLKYITEHHCKQIPLNAKNCATRFTTDVTATCVFGFESNSFVDETLLKQLNEILVKSTRLLRVLFCIALPKVANFLRIPLLPPAETDVVCRNLEESVNYRTQNNIIKMDFLQLLIDIKNQHLITLTELKAQCLLFLIGGYETTAATISFMLLELANNEVIQEKLRTEFNEILSSYGGEILYEAVMEMKYLEMVLCETLRKYPAAPFLLRKCVKDFAINDITIEKDTNIVIPTIGLHYDPEYYPNPDVFDPERFSETNKNKIVPFTYLPFGEGPRNCIGDRLGKQQVKVAIISFIQKFKIKLNPQVVLPLEYDTFMILAPKKDILLDIELV</sequence>
<dbReference type="FunFam" id="1.10.630.10:FF:000042">
    <property type="entry name" value="Cytochrome P450"/>
    <property type="match status" value="1"/>
</dbReference>
<dbReference type="Gene3D" id="1.10.630.10">
    <property type="entry name" value="Cytochrome P450"/>
    <property type="match status" value="1"/>
</dbReference>
<evidence type="ECO:0000313" key="17">
    <source>
        <dbReference type="Proteomes" id="UP001458880"/>
    </source>
</evidence>
<dbReference type="GO" id="GO:0020037">
    <property type="term" value="F:heme binding"/>
    <property type="evidence" value="ECO:0007669"/>
    <property type="project" value="InterPro"/>
</dbReference>
<dbReference type="SUPFAM" id="SSF48264">
    <property type="entry name" value="Cytochrome P450"/>
    <property type="match status" value="1"/>
</dbReference>
<keyword evidence="17" id="KW-1185">Reference proteome</keyword>
<dbReference type="GO" id="GO:0005506">
    <property type="term" value="F:iron ion binding"/>
    <property type="evidence" value="ECO:0007669"/>
    <property type="project" value="InterPro"/>
</dbReference>
<feature type="transmembrane region" description="Helical" evidence="15">
    <location>
        <begin position="32"/>
        <end position="50"/>
    </location>
</feature>
<keyword evidence="15" id="KW-1133">Transmembrane helix</keyword>
<evidence type="ECO:0000256" key="5">
    <source>
        <dbReference type="ARBA" id="ARBA00022617"/>
    </source>
</evidence>
<keyword evidence="8" id="KW-0492">Microsome</keyword>
<keyword evidence="7" id="KW-0256">Endoplasmic reticulum</keyword>
<dbReference type="Proteomes" id="UP001458880">
    <property type="component" value="Unassembled WGS sequence"/>
</dbReference>
<evidence type="ECO:0000256" key="3">
    <source>
        <dbReference type="ARBA" id="ARBA00004406"/>
    </source>
</evidence>
<comment type="similarity">
    <text evidence="4 14">Belongs to the cytochrome P450 family.</text>
</comment>
<dbReference type="CDD" id="cd11056">
    <property type="entry name" value="CYP6-like"/>
    <property type="match status" value="1"/>
</dbReference>
<evidence type="ECO:0000256" key="14">
    <source>
        <dbReference type="RuleBase" id="RU000461"/>
    </source>
</evidence>
<dbReference type="InterPro" id="IPR002401">
    <property type="entry name" value="Cyt_P450_E_grp-I"/>
</dbReference>
<dbReference type="GO" id="GO:0005789">
    <property type="term" value="C:endoplasmic reticulum membrane"/>
    <property type="evidence" value="ECO:0007669"/>
    <property type="project" value="UniProtKB-SubCell"/>
</dbReference>
<dbReference type="PRINTS" id="PR00463">
    <property type="entry name" value="EP450I"/>
</dbReference>
<feature type="binding site" description="axial binding residue" evidence="13">
    <location>
        <position position="462"/>
    </location>
    <ligand>
        <name>heme</name>
        <dbReference type="ChEBI" id="CHEBI:30413"/>
    </ligand>
    <ligandPart>
        <name>Fe</name>
        <dbReference type="ChEBI" id="CHEBI:18248"/>
    </ligandPart>
</feature>
<protein>
    <submittedName>
        <fullName evidence="16">Cytochrome P450</fullName>
    </submittedName>
</protein>
<keyword evidence="9 14" id="KW-0560">Oxidoreductase</keyword>
<comment type="caution">
    <text evidence="16">The sequence shown here is derived from an EMBL/GenBank/DDBJ whole genome shotgun (WGS) entry which is preliminary data.</text>
</comment>
<evidence type="ECO:0000256" key="12">
    <source>
        <dbReference type="ARBA" id="ARBA00023136"/>
    </source>
</evidence>
<evidence type="ECO:0000256" key="1">
    <source>
        <dbReference type="ARBA" id="ARBA00001971"/>
    </source>
</evidence>
<evidence type="ECO:0000256" key="13">
    <source>
        <dbReference type="PIRSR" id="PIRSR602401-1"/>
    </source>
</evidence>
<reference evidence="16 17" key="1">
    <citation type="journal article" date="2024" name="BMC Genomics">
        <title>De novo assembly and annotation of Popillia japonica's genome with initial clues to its potential as an invasive pest.</title>
        <authorList>
            <person name="Cucini C."/>
            <person name="Boschi S."/>
            <person name="Funari R."/>
            <person name="Cardaioli E."/>
            <person name="Iannotti N."/>
            <person name="Marturano G."/>
            <person name="Paoli F."/>
            <person name="Bruttini M."/>
            <person name="Carapelli A."/>
            <person name="Frati F."/>
            <person name="Nardi F."/>
        </authorList>
    </citation>
    <scope>NUCLEOTIDE SEQUENCE [LARGE SCALE GENOMIC DNA]</scope>
    <source>
        <strain evidence="16">DMR45628</strain>
    </source>
</reference>
<evidence type="ECO:0000256" key="9">
    <source>
        <dbReference type="ARBA" id="ARBA00023002"/>
    </source>
</evidence>
<keyword evidence="5 13" id="KW-0349">Heme</keyword>
<gene>
    <name evidence="16" type="ORF">QE152_g37077</name>
</gene>
<proteinExistence type="inferred from homology"/>
<dbReference type="InterPro" id="IPR017972">
    <property type="entry name" value="Cyt_P450_CS"/>
</dbReference>
<dbReference type="PANTHER" id="PTHR24292">
    <property type="entry name" value="CYTOCHROME P450"/>
    <property type="match status" value="1"/>
</dbReference>
<dbReference type="GO" id="GO:0016705">
    <property type="term" value="F:oxidoreductase activity, acting on paired donors, with incorporation or reduction of molecular oxygen"/>
    <property type="evidence" value="ECO:0007669"/>
    <property type="project" value="InterPro"/>
</dbReference>
<keyword evidence="12 15" id="KW-0472">Membrane</keyword>
<dbReference type="InterPro" id="IPR001128">
    <property type="entry name" value="Cyt_P450"/>
</dbReference>
<dbReference type="GO" id="GO:0004497">
    <property type="term" value="F:monooxygenase activity"/>
    <property type="evidence" value="ECO:0007669"/>
    <property type="project" value="UniProtKB-KW"/>
</dbReference>
<dbReference type="PROSITE" id="PS00086">
    <property type="entry name" value="CYTOCHROME_P450"/>
    <property type="match status" value="1"/>
</dbReference>